<keyword evidence="4" id="KW-1185">Reference proteome</keyword>
<feature type="signal peptide" evidence="1">
    <location>
        <begin position="1"/>
        <end position="27"/>
    </location>
</feature>
<dbReference type="AlphaFoldDB" id="A0A8T4J1L1"/>
<evidence type="ECO:0000256" key="1">
    <source>
        <dbReference type="SAM" id="SignalP"/>
    </source>
</evidence>
<organism evidence="3 4">
    <name type="scientific">Streptomyces daliensis</name>
    <dbReference type="NCBI Taxonomy" id="299421"/>
    <lineage>
        <taxon>Bacteria</taxon>
        <taxon>Bacillati</taxon>
        <taxon>Actinomycetota</taxon>
        <taxon>Actinomycetes</taxon>
        <taxon>Kitasatosporales</taxon>
        <taxon>Streptomycetaceae</taxon>
        <taxon>Streptomyces</taxon>
    </lineage>
</organism>
<dbReference type="InterPro" id="IPR006311">
    <property type="entry name" value="TAT_signal"/>
</dbReference>
<gene>
    <name evidence="3" type="ORF">KDA82_32750</name>
</gene>
<dbReference type="Proteomes" id="UP000675554">
    <property type="component" value="Unassembled WGS sequence"/>
</dbReference>
<dbReference type="SUPFAM" id="SSF49503">
    <property type="entry name" value="Cupredoxins"/>
    <property type="match status" value="1"/>
</dbReference>
<dbReference type="Gene3D" id="2.60.40.420">
    <property type="entry name" value="Cupredoxins - blue copper proteins"/>
    <property type="match status" value="1"/>
</dbReference>
<dbReference type="GO" id="GO:0005507">
    <property type="term" value="F:copper ion binding"/>
    <property type="evidence" value="ECO:0007669"/>
    <property type="project" value="InterPro"/>
</dbReference>
<evidence type="ECO:0000259" key="2">
    <source>
        <dbReference type="Pfam" id="PF07732"/>
    </source>
</evidence>
<dbReference type="Pfam" id="PF07732">
    <property type="entry name" value="Cu-oxidase_3"/>
    <property type="match status" value="1"/>
</dbReference>
<name>A0A8T4J1L1_9ACTN</name>
<dbReference type="PROSITE" id="PS51318">
    <property type="entry name" value="TAT"/>
    <property type="match status" value="1"/>
</dbReference>
<evidence type="ECO:0000313" key="4">
    <source>
        <dbReference type="Proteomes" id="UP000675554"/>
    </source>
</evidence>
<feature type="chain" id="PRO_5039642967" evidence="1">
    <location>
        <begin position="28"/>
        <end position="135"/>
    </location>
</feature>
<reference evidence="3" key="1">
    <citation type="submission" date="2021-04" db="EMBL/GenBank/DDBJ databases">
        <title>Sequencing of actinobacteria type strains.</title>
        <authorList>
            <person name="Nguyen G.-S."/>
            <person name="Wentzel A."/>
        </authorList>
    </citation>
    <scope>NUCLEOTIDE SEQUENCE</scope>
    <source>
        <strain evidence="3">DSM 42095</strain>
    </source>
</reference>
<feature type="domain" description="Plastocyanin-like" evidence="2">
    <location>
        <begin position="67"/>
        <end position="129"/>
    </location>
</feature>
<accession>A0A8T4J1L1</accession>
<sequence>MSRPRFSRRSFTSGAAIAALAPATLTAAASQRNEATAAPTKDRSITLYAEALPDGQMGYGLEPGRATIPGPLLEMYEGDTMEIEFVNNLDVTASLHVHGVDYEITSDGTKLTGSTVEPGERRTYVWKTHAPGRRA</sequence>
<dbReference type="InterPro" id="IPR008972">
    <property type="entry name" value="Cupredoxin"/>
</dbReference>
<dbReference type="InterPro" id="IPR011707">
    <property type="entry name" value="Cu-oxidase-like_N"/>
</dbReference>
<protein>
    <submittedName>
        <fullName evidence="3">Multicopper oxidase domain-containing protein</fullName>
    </submittedName>
</protein>
<dbReference type="EMBL" id="JAGSMN010001023">
    <property type="protein sequence ID" value="MBR7677678.1"/>
    <property type="molecule type" value="Genomic_DNA"/>
</dbReference>
<evidence type="ECO:0000313" key="3">
    <source>
        <dbReference type="EMBL" id="MBR7677678.1"/>
    </source>
</evidence>
<feature type="non-terminal residue" evidence="3">
    <location>
        <position position="135"/>
    </location>
</feature>
<keyword evidence="1" id="KW-0732">Signal</keyword>
<proteinExistence type="predicted"/>
<comment type="caution">
    <text evidence="3">The sequence shown here is derived from an EMBL/GenBank/DDBJ whole genome shotgun (WGS) entry which is preliminary data.</text>
</comment>